<dbReference type="EMBL" id="BAAASJ010000016">
    <property type="protein sequence ID" value="GAA2624778.1"/>
    <property type="molecule type" value="Genomic_DNA"/>
</dbReference>
<evidence type="ECO:0000313" key="3">
    <source>
        <dbReference type="Proteomes" id="UP001500151"/>
    </source>
</evidence>
<evidence type="ECO:0000313" key="2">
    <source>
        <dbReference type="EMBL" id="GAA2624778.1"/>
    </source>
</evidence>
<proteinExistence type="predicted"/>
<feature type="region of interest" description="Disordered" evidence="1">
    <location>
        <begin position="1"/>
        <end position="27"/>
    </location>
</feature>
<dbReference type="Proteomes" id="UP001500151">
    <property type="component" value="Unassembled WGS sequence"/>
</dbReference>
<keyword evidence="3" id="KW-1185">Reference proteome</keyword>
<name>A0ABN3QF01_9ACTN</name>
<accession>A0ABN3QF01</accession>
<protein>
    <submittedName>
        <fullName evidence="2">Uncharacterized protein</fullName>
    </submittedName>
</protein>
<sequence length="77" mass="8115">MYGGMGARRDEGARGREAPRGMRGGGVRVARRLPFTDGRDRQRALGGGVLCGGFRAGMPGWGQQVAVGLVATRRITS</sequence>
<organism evidence="2 3">
    <name type="scientific">Streptomyces vastus</name>
    <dbReference type="NCBI Taxonomy" id="285451"/>
    <lineage>
        <taxon>Bacteria</taxon>
        <taxon>Bacillati</taxon>
        <taxon>Actinomycetota</taxon>
        <taxon>Actinomycetes</taxon>
        <taxon>Kitasatosporales</taxon>
        <taxon>Streptomycetaceae</taxon>
        <taxon>Streptomyces</taxon>
    </lineage>
</organism>
<gene>
    <name evidence="2" type="ORF">GCM10010307_11240</name>
</gene>
<reference evidence="2 3" key="1">
    <citation type="journal article" date="2019" name="Int. J. Syst. Evol. Microbiol.">
        <title>The Global Catalogue of Microorganisms (GCM) 10K type strain sequencing project: providing services to taxonomists for standard genome sequencing and annotation.</title>
        <authorList>
            <consortium name="The Broad Institute Genomics Platform"/>
            <consortium name="The Broad Institute Genome Sequencing Center for Infectious Disease"/>
            <person name="Wu L."/>
            <person name="Ma J."/>
        </authorList>
    </citation>
    <scope>NUCLEOTIDE SEQUENCE [LARGE SCALE GENOMIC DNA]</scope>
    <source>
        <strain evidence="2 3">JCM 4524</strain>
    </source>
</reference>
<feature type="compositionally biased region" description="Basic and acidic residues" evidence="1">
    <location>
        <begin position="7"/>
        <end position="20"/>
    </location>
</feature>
<evidence type="ECO:0000256" key="1">
    <source>
        <dbReference type="SAM" id="MobiDB-lite"/>
    </source>
</evidence>
<comment type="caution">
    <text evidence="2">The sequence shown here is derived from an EMBL/GenBank/DDBJ whole genome shotgun (WGS) entry which is preliminary data.</text>
</comment>